<evidence type="ECO:0000313" key="2">
    <source>
        <dbReference type="EMBL" id="KMM68759.1"/>
    </source>
</evidence>
<reference evidence="2 3" key="1">
    <citation type="submission" date="2007-06" db="EMBL/GenBank/DDBJ databases">
        <title>The Genome Sequence of Coccidioides posadasii RMSCC_3488.</title>
        <authorList>
            <consortium name="Coccidioides Genome Resources Consortium"/>
            <consortium name="The Broad Institute Genome Sequencing Platform"/>
            <person name="Henn M.R."/>
            <person name="Sykes S."/>
            <person name="Young S."/>
            <person name="Jaffe D."/>
            <person name="Berlin A."/>
            <person name="Alvarez P."/>
            <person name="Butler J."/>
            <person name="Gnerre S."/>
            <person name="Grabherr M."/>
            <person name="Mauceli E."/>
            <person name="Brockman W."/>
            <person name="Kodira C."/>
            <person name="Alvarado L."/>
            <person name="Zeng Q."/>
            <person name="Crawford M."/>
            <person name="Antoine C."/>
            <person name="Devon K."/>
            <person name="Galgiani J."/>
            <person name="Orsborn K."/>
            <person name="Lewis M.L."/>
            <person name="Nusbaum C."/>
            <person name="Galagan J."/>
            <person name="Birren B."/>
        </authorList>
    </citation>
    <scope>NUCLEOTIDE SEQUENCE [LARGE SCALE GENOMIC DNA]</scope>
    <source>
        <strain evidence="2 3">RMSCC 3488</strain>
    </source>
</reference>
<sequence>MAQGELWATLLTAINPINASAMPVVLQSTIDLLEAELVKARAALQQVQAEPTVPVAENVTAGAMEAYKVHLVGCASRKQSNHSFLPLIDDSFVRYSSMTARKPSRNCTALADILSNSLVIDHLAPYMSVASLLSLASTNRTMRSLVMDTPYVFRHLDLTQSRGAQVPLISPIDRGGTVWRNERIDESLTEDEFYSGPLRGIFDDLGRRAILQDVRTLILDGLSVPADLVAEIVLNDRFNVSILSIRGCLNLNERKLMQTLQYAVRPGRAKGTPRLKGIYHFSPKDSDQPSCHQTTLGKRHRPDLAQTGHHTNHAYHPHHSEKDVQHRHEWYKPSGQVLKGTITNGWAQTLQLCERLISFDAVLCRSPRHDPNSFTGENSKPIGSYLQPAIATVALGPRGCEGCGTAPEGPAVWGYSPEEYFPLLAPPPLHSSRIAVAKNPAVYKNESPTLIMQCEDCVRNRLCRRCNRWWCSDCLQDPEILRTPGTAYQPPGMFAGMEQSKECEFLKHPRQCVARDCWECGPTCTRCMIEVIRTCEICQGGFCLDHNDGCSQTKCDWCNTPGRGGRV</sequence>
<dbReference type="AlphaFoldDB" id="A0A0J6FIV4"/>
<evidence type="ECO:0000256" key="1">
    <source>
        <dbReference type="SAM" id="MobiDB-lite"/>
    </source>
</evidence>
<reference evidence="3" key="2">
    <citation type="journal article" date="2009" name="Genome Res.">
        <title>Comparative genomic analyses of the human fungal pathogens Coccidioides and their relatives.</title>
        <authorList>
            <person name="Sharpton T.J."/>
            <person name="Stajich J.E."/>
            <person name="Rounsley S.D."/>
            <person name="Gardner M.J."/>
            <person name="Wortman J.R."/>
            <person name="Jordar V.S."/>
            <person name="Maiti R."/>
            <person name="Kodira C.D."/>
            <person name="Neafsey D.E."/>
            <person name="Zeng Q."/>
            <person name="Hung C.-Y."/>
            <person name="McMahan C."/>
            <person name="Muszewska A."/>
            <person name="Grynberg M."/>
            <person name="Mandel M.A."/>
            <person name="Kellner E.M."/>
            <person name="Barker B.M."/>
            <person name="Galgiani J.N."/>
            <person name="Orbach M.J."/>
            <person name="Kirkland T.N."/>
            <person name="Cole G.T."/>
            <person name="Henn M.R."/>
            <person name="Birren B.W."/>
            <person name="Taylor J.W."/>
        </authorList>
    </citation>
    <scope>NUCLEOTIDE SEQUENCE [LARGE SCALE GENOMIC DNA]</scope>
    <source>
        <strain evidence="3">RMSCC 3488</strain>
    </source>
</reference>
<evidence type="ECO:0000313" key="3">
    <source>
        <dbReference type="Proteomes" id="UP000054567"/>
    </source>
</evidence>
<feature type="region of interest" description="Disordered" evidence="1">
    <location>
        <begin position="282"/>
        <end position="323"/>
    </location>
</feature>
<protein>
    <recommendedName>
        <fullName evidence="4">F-box domain-containing protein</fullName>
    </recommendedName>
</protein>
<dbReference type="EMBL" id="DS268111">
    <property type="protein sequence ID" value="KMM68759.1"/>
    <property type="molecule type" value="Genomic_DNA"/>
</dbReference>
<dbReference type="OrthoDB" id="5345494at2759"/>
<dbReference type="VEuPathDB" id="FungiDB:CPAG_05083"/>
<proteinExistence type="predicted"/>
<organism evidence="2 3">
    <name type="scientific">Coccidioides posadasii RMSCC 3488</name>
    <dbReference type="NCBI Taxonomy" id="454284"/>
    <lineage>
        <taxon>Eukaryota</taxon>
        <taxon>Fungi</taxon>
        <taxon>Dikarya</taxon>
        <taxon>Ascomycota</taxon>
        <taxon>Pezizomycotina</taxon>
        <taxon>Eurotiomycetes</taxon>
        <taxon>Eurotiomycetidae</taxon>
        <taxon>Onygenales</taxon>
        <taxon>Onygenaceae</taxon>
        <taxon>Coccidioides</taxon>
    </lineage>
</organism>
<evidence type="ECO:0008006" key="4">
    <source>
        <dbReference type="Google" id="ProtNLM"/>
    </source>
</evidence>
<reference evidence="3" key="3">
    <citation type="journal article" date="2010" name="Genome Res.">
        <title>Population genomic sequencing of Coccidioides fungi reveals recent hybridization and transposon control.</title>
        <authorList>
            <person name="Neafsey D.E."/>
            <person name="Barker B.M."/>
            <person name="Sharpton T.J."/>
            <person name="Stajich J.E."/>
            <person name="Park D.J."/>
            <person name="Whiston E."/>
            <person name="Hung C.-Y."/>
            <person name="McMahan C."/>
            <person name="White J."/>
            <person name="Sykes S."/>
            <person name="Heiman D."/>
            <person name="Young S."/>
            <person name="Zeng Q."/>
            <person name="Abouelleil A."/>
            <person name="Aftuck L."/>
            <person name="Bessette D."/>
            <person name="Brown A."/>
            <person name="FitzGerald M."/>
            <person name="Lui A."/>
            <person name="Macdonald J.P."/>
            <person name="Priest M."/>
            <person name="Orbach M.J."/>
            <person name="Galgiani J.N."/>
            <person name="Kirkland T.N."/>
            <person name="Cole G.T."/>
            <person name="Birren B.W."/>
            <person name="Henn M.R."/>
            <person name="Taylor J.W."/>
            <person name="Rounsley S.D."/>
        </authorList>
    </citation>
    <scope>NUCLEOTIDE SEQUENCE [LARGE SCALE GENOMIC DNA]</scope>
    <source>
        <strain evidence="3">RMSCC 3488</strain>
    </source>
</reference>
<gene>
    <name evidence="2" type="ORF">CPAG_05083</name>
</gene>
<accession>A0A0J6FIV4</accession>
<dbReference type="Proteomes" id="UP000054567">
    <property type="component" value="Unassembled WGS sequence"/>
</dbReference>
<name>A0A0J6FIV4_COCPO</name>